<dbReference type="Pfam" id="PF08241">
    <property type="entry name" value="Methyltransf_11"/>
    <property type="match status" value="1"/>
</dbReference>
<dbReference type="CDD" id="cd02440">
    <property type="entry name" value="AdoMet_MTases"/>
    <property type="match status" value="1"/>
</dbReference>
<dbReference type="EMBL" id="BAAAAF010000013">
    <property type="protein sequence ID" value="GAA0036845.1"/>
    <property type="molecule type" value="Genomic_DNA"/>
</dbReference>
<sequence length="258" mass="27760">MSTETEEHMSTGFGKNFGSARGEYDRGRPSYPAEAVAALIGTAVDIADIGAGTGKLTAGLLGEGRDVVAVDPDVRMLETLAAHLPEVETRVGTAEDLPLENDSRDLLTFGQSWHWVDADIASAEAARVLRPGGVLGLIWNIRDESVDWVAALTEIITPSAAEQYVARIAGGSDGTVVSPFAPPFTDVEHARVDWVREISVDDLVALVASRSVAIHAEPKVRERMLEQTRSLGDQVRGEDGFVRLPYATHVFRSRADGQ</sequence>
<accession>A0ABP3CAI1</accession>
<reference evidence="5 6" key="1">
    <citation type="submission" date="2024-01" db="EMBL/GenBank/DDBJ databases">
        <title>Characterization of antibiotic resistant novel bacterial strains and their environmental applications.</title>
        <authorList>
            <person name="Manzoor S."/>
            <person name="Abbas S."/>
            <person name="Arshad M."/>
            <person name="Ahmed I."/>
        </authorList>
    </citation>
    <scope>NUCLEOTIDE SEQUENCE [LARGE SCALE GENOMIC DNA]</scope>
    <source>
        <strain evidence="5 6">NCCP-602</strain>
    </source>
</reference>
<dbReference type="PANTHER" id="PTHR44942">
    <property type="entry name" value="METHYLTRANSF_11 DOMAIN-CONTAINING PROTEIN"/>
    <property type="match status" value="1"/>
</dbReference>
<dbReference type="GO" id="GO:0008168">
    <property type="term" value="F:methyltransferase activity"/>
    <property type="evidence" value="ECO:0007669"/>
    <property type="project" value="UniProtKB-KW"/>
</dbReference>
<evidence type="ECO:0000256" key="3">
    <source>
        <dbReference type="ARBA" id="ARBA00022679"/>
    </source>
</evidence>
<proteinExistence type="inferred from homology"/>
<evidence type="ECO:0000313" key="6">
    <source>
        <dbReference type="Proteomes" id="UP001498238"/>
    </source>
</evidence>
<comment type="caution">
    <text evidence="5">The sequence shown here is derived from an EMBL/GenBank/DDBJ whole genome shotgun (WGS) entry which is preliminary data.</text>
</comment>
<dbReference type="Proteomes" id="UP001498238">
    <property type="component" value="Unassembled WGS sequence"/>
</dbReference>
<feature type="domain" description="Methyltransferase type 11" evidence="4">
    <location>
        <begin position="48"/>
        <end position="135"/>
    </location>
</feature>
<keyword evidence="6" id="KW-1185">Reference proteome</keyword>
<dbReference type="Gene3D" id="3.40.50.150">
    <property type="entry name" value="Vaccinia Virus protein VP39"/>
    <property type="match status" value="1"/>
</dbReference>
<dbReference type="GO" id="GO:0032259">
    <property type="term" value="P:methylation"/>
    <property type="evidence" value="ECO:0007669"/>
    <property type="project" value="UniProtKB-KW"/>
</dbReference>
<keyword evidence="3" id="KW-0808">Transferase</keyword>
<protein>
    <submittedName>
        <fullName evidence="5">Class I SAM-dependent methyltransferase</fullName>
    </submittedName>
</protein>
<keyword evidence="2 5" id="KW-0489">Methyltransferase</keyword>
<dbReference type="InterPro" id="IPR013216">
    <property type="entry name" value="Methyltransf_11"/>
</dbReference>
<comment type="similarity">
    <text evidence="1">Belongs to the methyltransferase superfamily.</text>
</comment>
<dbReference type="InterPro" id="IPR051052">
    <property type="entry name" value="Diverse_substrate_MTase"/>
</dbReference>
<gene>
    <name evidence="5" type="ORF">NCCP602_28060</name>
</gene>
<organism evidence="5 6">
    <name type="scientific">Brevibacterium metallidurans</name>
    <dbReference type="NCBI Taxonomy" id="1482676"/>
    <lineage>
        <taxon>Bacteria</taxon>
        <taxon>Bacillati</taxon>
        <taxon>Actinomycetota</taxon>
        <taxon>Actinomycetes</taxon>
        <taxon>Micrococcales</taxon>
        <taxon>Brevibacteriaceae</taxon>
        <taxon>Brevibacterium</taxon>
    </lineage>
</organism>
<dbReference type="InterPro" id="IPR029063">
    <property type="entry name" value="SAM-dependent_MTases_sf"/>
</dbReference>
<name>A0ABP3CAI1_9MICO</name>
<evidence type="ECO:0000256" key="1">
    <source>
        <dbReference type="ARBA" id="ARBA00008361"/>
    </source>
</evidence>
<evidence type="ECO:0000256" key="2">
    <source>
        <dbReference type="ARBA" id="ARBA00022603"/>
    </source>
</evidence>
<evidence type="ECO:0000259" key="4">
    <source>
        <dbReference type="Pfam" id="PF08241"/>
    </source>
</evidence>
<dbReference type="SUPFAM" id="SSF53335">
    <property type="entry name" value="S-adenosyl-L-methionine-dependent methyltransferases"/>
    <property type="match status" value="1"/>
</dbReference>
<evidence type="ECO:0000313" key="5">
    <source>
        <dbReference type="EMBL" id="GAA0036845.1"/>
    </source>
</evidence>
<dbReference type="PANTHER" id="PTHR44942:SF4">
    <property type="entry name" value="METHYLTRANSFERASE TYPE 11 DOMAIN-CONTAINING PROTEIN"/>
    <property type="match status" value="1"/>
</dbReference>